<dbReference type="EMBL" id="CP007806">
    <property type="protein sequence ID" value="AIG27872.1"/>
    <property type="molecule type" value="Genomic_DNA"/>
</dbReference>
<organism evidence="2 3">
    <name type="scientific">Brevibacillus laterosporus LMG 15441</name>
    <dbReference type="NCBI Taxonomy" id="1042163"/>
    <lineage>
        <taxon>Bacteria</taxon>
        <taxon>Bacillati</taxon>
        <taxon>Bacillota</taxon>
        <taxon>Bacilli</taxon>
        <taxon>Bacillales</taxon>
        <taxon>Paenibacillaceae</taxon>
        <taxon>Brevibacillus</taxon>
    </lineage>
</organism>
<reference evidence="2 3" key="1">
    <citation type="journal article" date="2011" name="J. Bacteriol.">
        <title>Genome sequence of Brevibacillus laterosporus LMG 15441, a pathogen of invertebrates.</title>
        <authorList>
            <person name="Djukic M."/>
            <person name="Poehlein A."/>
            <person name="Thurmer A."/>
            <person name="Daniel R."/>
        </authorList>
    </citation>
    <scope>NUCLEOTIDE SEQUENCE [LARGE SCALE GENOMIC DNA]</scope>
    <source>
        <strain evidence="2 3">LMG 15441</strain>
    </source>
</reference>
<keyword evidence="3" id="KW-1185">Reference proteome</keyword>
<keyword evidence="1" id="KW-1133">Transmembrane helix</keyword>
<evidence type="ECO:0000313" key="2">
    <source>
        <dbReference type="EMBL" id="AIG27872.1"/>
    </source>
</evidence>
<evidence type="ECO:0000256" key="1">
    <source>
        <dbReference type="SAM" id="Phobius"/>
    </source>
</evidence>
<sequence length="66" mass="7880">MEIGIAMYPIIGVLVFSFILFYYLYKGIMKDTTKHDEEHVWVDYDTSFMRETPHSQQKKAKSKQNM</sequence>
<feature type="transmembrane region" description="Helical" evidence="1">
    <location>
        <begin position="6"/>
        <end position="25"/>
    </location>
</feature>
<evidence type="ECO:0000313" key="3">
    <source>
        <dbReference type="Proteomes" id="UP000005850"/>
    </source>
</evidence>
<protein>
    <submittedName>
        <fullName evidence="2">Uncharacterized protein</fullName>
    </submittedName>
</protein>
<gene>
    <name evidence="2" type="ORF">BRLA_c035600</name>
</gene>
<dbReference type="RefSeq" id="WP_003336611.1">
    <property type="nucleotide sequence ID" value="NZ_CP007806.1"/>
</dbReference>
<proteinExistence type="predicted"/>
<dbReference type="STRING" id="1042163.BRLA_c035600"/>
<keyword evidence="1" id="KW-0472">Membrane</keyword>
<dbReference type="AlphaFoldDB" id="A0A075R5K3"/>
<dbReference type="Proteomes" id="UP000005850">
    <property type="component" value="Chromosome"/>
</dbReference>
<dbReference type="HOGENOM" id="CLU_2822645_0_0_9"/>
<accession>A0A075R5K3</accession>
<keyword evidence="1" id="KW-0812">Transmembrane</keyword>
<dbReference type="KEGG" id="blr:BRLA_c035600"/>
<name>A0A075R5K3_BRELA</name>